<dbReference type="Gene3D" id="3.40.50.300">
    <property type="entry name" value="P-loop containing nucleotide triphosphate hydrolases"/>
    <property type="match status" value="1"/>
</dbReference>
<sequence>MSESSQPLLEARDVSKTVRGPEGRLDILANVSLAVHAGESFAIVGASGSGKTTLLGLLAGLDMPSGGGIRLDGHALHAMDEEARADLRRRLVGFVFQSFHLLPALTAEENVMLPLELEGRDEARALAREALQDVGLGLRRRHYPAQLSGGEQQRVAIARAFVHRPRVLFADEPTGNLDQRTGRHVADLLFALNRDQHTTLVLVTHDAQLAARCARGVELREGRVASAESLS</sequence>
<dbReference type="SMART" id="SM00382">
    <property type="entry name" value="AAA"/>
    <property type="match status" value="1"/>
</dbReference>
<evidence type="ECO:0000256" key="3">
    <source>
        <dbReference type="ARBA" id="ARBA00022840"/>
    </source>
</evidence>
<proteinExistence type="predicted"/>
<protein>
    <submittedName>
        <fullName evidence="5">ATP-binding cassette domain-containing protein</fullName>
    </submittedName>
</protein>
<keyword evidence="6" id="KW-1185">Reference proteome</keyword>
<comment type="caution">
    <text evidence="5">The sequence shown here is derived from an EMBL/GenBank/DDBJ whole genome shotgun (WGS) entry which is preliminary data.</text>
</comment>
<keyword evidence="3 5" id="KW-0067">ATP-binding</keyword>
<dbReference type="EMBL" id="JBBBNY010000002">
    <property type="protein sequence ID" value="MEI7036125.1"/>
    <property type="molecule type" value="Genomic_DNA"/>
</dbReference>
<dbReference type="InterPro" id="IPR015854">
    <property type="entry name" value="ABC_transpr_LolD-like"/>
</dbReference>
<dbReference type="SUPFAM" id="SSF52540">
    <property type="entry name" value="P-loop containing nucleoside triphosphate hydrolases"/>
    <property type="match status" value="1"/>
</dbReference>
<dbReference type="PANTHER" id="PTHR24220">
    <property type="entry name" value="IMPORT ATP-BINDING PROTEIN"/>
    <property type="match status" value="1"/>
</dbReference>
<organism evidence="5 6">
    <name type="scientific">Fulvimonas yonginensis</name>
    <dbReference type="NCBI Taxonomy" id="1495200"/>
    <lineage>
        <taxon>Bacteria</taxon>
        <taxon>Pseudomonadati</taxon>
        <taxon>Pseudomonadota</taxon>
        <taxon>Gammaproteobacteria</taxon>
        <taxon>Lysobacterales</taxon>
        <taxon>Rhodanobacteraceae</taxon>
        <taxon>Fulvimonas</taxon>
    </lineage>
</organism>
<evidence type="ECO:0000256" key="1">
    <source>
        <dbReference type="ARBA" id="ARBA00022448"/>
    </source>
</evidence>
<evidence type="ECO:0000313" key="5">
    <source>
        <dbReference type="EMBL" id="MEI7036125.1"/>
    </source>
</evidence>
<dbReference type="CDD" id="cd03255">
    <property type="entry name" value="ABC_MJ0796_LolCDE_FtsE"/>
    <property type="match status" value="1"/>
</dbReference>
<dbReference type="InterPro" id="IPR003439">
    <property type="entry name" value="ABC_transporter-like_ATP-bd"/>
</dbReference>
<dbReference type="Pfam" id="PF00005">
    <property type="entry name" value="ABC_tran"/>
    <property type="match status" value="1"/>
</dbReference>
<evidence type="ECO:0000313" key="6">
    <source>
        <dbReference type="Proteomes" id="UP001381174"/>
    </source>
</evidence>
<dbReference type="InterPro" id="IPR003593">
    <property type="entry name" value="AAA+_ATPase"/>
</dbReference>
<dbReference type="InterPro" id="IPR017871">
    <property type="entry name" value="ABC_transporter-like_CS"/>
</dbReference>
<accession>A0ABU8J9Z8</accession>
<reference evidence="5 6" key="1">
    <citation type="journal article" date="2014" name="Int. J. Syst. Evol. Microbiol.">
        <title>Fulvimonas yonginensis sp. nov., isolated from greenhouse soil, and emended description of the genus Fulvimonas.</title>
        <authorList>
            <person name="Ahn J.H."/>
            <person name="Kim S.J."/>
            <person name="Weon H.Y."/>
            <person name="Hong S.B."/>
            <person name="Seok S.J."/>
            <person name="Kwon S.W."/>
        </authorList>
    </citation>
    <scope>NUCLEOTIDE SEQUENCE [LARGE SCALE GENOMIC DNA]</scope>
    <source>
        <strain evidence="5 6">KACC 16952</strain>
    </source>
</reference>
<dbReference type="Proteomes" id="UP001381174">
    <property type="component" value="Unassembled WGS sequence"/>
</dbReference>
<name>A0ABU8J9Z8_9GAMM</name>
<feature type="domain" description="ABC transporter" evidence="4">
    <location>
        <begin position="9"/>
        <end position="230"/>
    </location>
</feature>
<dbReference type="InterPro" id="IPR027417">
    <property type="entry name" value="P-loop_NTPase"/>
</dbReference>
<dbReference type="PROSITE" id="PS00211">
    <property type="entry name" value="ABC_TRANSPORTER_1"/>
    <property type="match status" value="1"/>
</dbReference>
<dbReference type="InterPro" id="IPR017911">
    <property type="entry name" value="MacB-like_ATP-bd"/>
</dbReference>
<dbReference type="GO" id="GO:0005524">
    <property type="term" value="F:ATP binding"/>
    <property type="evidence" value="ECO:0007669"/>
    <property type="project" value="UniProtKB-KW"/>
</dbReference>
<evidence type="ECO:0000256" key="2">
    <source>
        <dbReference type="ARBA" id="ARBA00022741"/>
    </source>
</evidence>
<gene>
    <name evidence="5" type="ORF">WAT24_05060</name>
</gene>
<keyword evidence="2" id="KW-0547">Nucleotide-binding</keyword>
<keyword evidence="1" id="KW-0813">Transport</keyword>
<dbReference type="PROSITE" id="PS50893">
    <property type="entry name" value="ABC_TRANSPORTER_2"/>
    <property type="match status" value="1"/>
</dbReference>
<evidence type="ECO:0000259" key="4">
    <source>
        <dbReference type="PROSITE" id="PS50893"/>
    </source>
</evidence>
<dbReference type="RefSeq" id="WP_336806734.1">
    <property type="nucleotide sequence ID" value="NZ_JBBBNY010000002.1"/>
</dbReference>